<dbReference type="Pfam" id="PF09580">
    <property type="entry name" value="Spore_YhcN_YlaJ"/>
    <property type="match status" value="1"/>
</dbReference>
<dbReference type="GO" id="GO:0030435">
    <property type="term" value="P:sporulation resulting in formation of a cellular spore"/>
    <property type="evidence" value="ECO:0007669"/>
    <property type="project" value="InterPro"/>
</dbReference>
<evidence type="ECO:0000256" key="1">
    <source>
        <dbReference type="SAM" id="SignalP"/>
    </source>
</evidence>
<dbReference type="RefSeq" id="WP_117153436.1">
    <property type="nucleotide sequence ID" value="NZ_BMLG01000002.1"/>
</dbReference>
<dbReference type="InterPro" id="IPR014247">
    <property type="entry name" value="Spore_lipoprot_YhcN/YlaJ"/>
</dbReference>
<comment type="caution">
    <text evidence="2">The sequence shown here is derived from an EMBL/GenBank/DDBJ whole genome shotgun (WGS) entry which is preliminary data.</text>
</comment>
<dbReference type="EMBL" id="BMLG01000002">
    <property type="protein sequence ID" value="GGM25836.1"/>
    <property type="molecule type" value="Genomic_DNA"/>
</dbReference>
<dbReference type="PROSITE" id="PS51257">
    <property type="entry name" value="PROKAR_LIPOPROTEIN"/>
    <property type="match status" value="1"/>
</dbReference>
<reference evidence="2" key="1">
    <citation type="journal article" date="2014" name="Int. J. Syst. Evol. Microbiol.">
        <title>Complete genome sequence of Corynebacterium casei LMG S-19264T (=DSM 44701T), isolated from a smear-ripened cheese.</title>
        <authorList>
            <consortium name="US DOE Joint Genome Institute (JGI-PGF)"/>
            <person name="Walter F."/>
            <person name="Albersmeier A."/>
            <person name="Kalinowski J."/>
            <person name="Ruckert C."/>
        </authorList>
    </citation>
    <scope>NUCLEOTIDE SEQUENCE</scope>
    <source>
        <strain evidence="2">CGMCC 1.6333</strain>
    </source>
</reference>
<organism evidence="2 3">
    <name type="scientific">Paraliobacillus quinghaiensis</name>
    <dbReference type="NCBI Taxonomy" id="470815"/>
    <lineage>
        <taxon>Bacteria</taxon>
        <taxon>Bacillati</taxon>
        <taxon>Bacillota</taxon>
        <taxon>Bacilli</taxon>
        <taxon>Bacillales</taxon>
        <taxon>Bacillaceae</taxon>
        <taxon>Paraliobacillus</taxon>
    </lineage>
</organism>
<dbReference type="OrthoDB" id="1707228at2"/>
<evidence type="ECO:0000313" key="3">
    <source>
        <dbReference type="Proteomes" id="UP000618460"/>
    </source>
</evidence>
<dbReference type="AlphaFoldDB" id="A0A917TJZ5"/>
<evidence type="ECO:0008006" key="4">
    <source>
        <dbReference type="Google" id="ProtNLM"/>
    </source>
</evidence>
<reference evidence="2" key="2">
    <citation type="submission" date="2020-09" db="EMBL/GenBank/DDBJ databases">
        <authorList>
            <person name="Sun Q."/>
            <person name="Zhou Y."/>
        </authorList>
    </citation>
    <scope>NUCLEOTIDE SEQUENCE</scope>
    <source>
        <strain evidence="2">CGMCC 1.6333</strain>
    </source>
</reference>
<proteinExistence type="predicted"/>
<sequence>MEWKKVSIALLTASTLVACGAQDNNEVGQQGMNNIDPVRNDTTLDTPLRNQNVGNGQDDQLTNNRGNTTYDGNYQIGYDPTAENNGAQNNVIQRDNMNNMNNNGKRANNGYHVADRAADRVNDEVQGVDNVYVVTKGNNAYVAADLNRRGNTNGTNNDDGLTDRIKRQIAKVVKAETQNVDYVYVSTNPDFMNLTTDYADNVENGEPIEGFFDQFGEMIERVFPQQAD</sequence>
<dbReference type="InterPro" id="IPR019076">
    <property type="entry name" value="Spore_lipoprot_YhcN/YlaJ-like"/>
</dbReference>
<name>A0A917TJZ5_9BACI</name>
<dbReference type="NCBIfam" id="TIGR02898">
    <property type="entry name" value="spore_YhcN_YlaJ"/>
    <property type="match status" value="1"/>
</dbReference>
<feature type="chain" id="PRO_5039716838" description="YhcN/YlaJ family sporulation lipoprotein" evidence="1">
    <location>
        <begin position="21"/>
        <end position="228"/>
    </location>
</feature>
<evidence type="ECO:0000313" key="2">
    <source>
        <dbReference type="EMBL" id="GGM25836.1"/>
    </source>
</evidence>
<keyword evidence="3" id="KW-1185">Reference proteome</keyword>
<accession>A0A917TJZ5</accession>
<gene>
    <name evidence="2" type="ORF">GCM10011351_09380</name>
</gene>
<feature type="signal peptide" evidence="1">
    <location>
        <begin position="1"/>
        <end position="20"/>
    </location>
</feature>
<dbReference type="Proteomes" id="UP000618460">
    <property type="component" value="Unassembled WGS sequence"/>
</dbReference>
<keyword evidence="1" id="KW-0732">Signal</keyword>
<protein>
    <recommendedName>
        <fullName evidence="4">YhcN/YlaJ family sporulation lipoprotein</fullName>
    </recommendedName>
</protein>